<dbReference type="InterPro" id="IPR044643">
    <property type="entry name" value="TrpF_fam"/>
</dbReference>
<dbReference type="SUPFAM" id="SSF51366">
    <property type="entry name" value="Ribulose-phoshate binding barrel"/>
    <property type="match status" value="1"/>
</dbReference>
<dbReference type="InterPro" id="IPR001240">
    <property type="entry name" value="PRAI_dom"/>
</dbReference>
<accession>A0A6S6S6S7</accession>
<dbReference type="GO" id="GO:0000162">
    <property type="term" value="P:L-tryptophan biosynthetic process"/>
    <property type="evidence" value="ECO:0007669"/>
    <property type="project" value="UniProtKB-UniRule"/>
</dbReference>
<evidence type="ECO:0000313" key="11">
    <source>
        <dbReference type="EMBL" id="CAA6798730.1"/>
    </source>
</evidence>
<evidence type="ECO:0000256" key="1">
    <source>
        <dbReference type="ARBA" id="ARBA00001164"/>
    </source>
</evidence>
<sequence>MRVKICGITNMQDAIQAIEAGADALGFVFYRESPRYIKPAEAKRIIDKMPPFIGRVGLFVNEGIDTIDTISNYCNLTLSQIHFEVDDEILNMIGAKAMPVIRAKEPKDILQYKDRYRLVDVYCEEYGGSGKRLNLEWFDGIDCSKIILAGGLTADNLNELKKYNFYGVDVSSGVERIKGRKDYGKVTKFIQNAKSI</sequence>
<dbReference type="PANTHER" id="PTHR42894">
    <property type="entry name" value="N-(5'-PHOSPHORIBOSYL)ANTHRANILATE ISOMERASE"/>
    <property type="match status" value="1"/>
</dbReference>
<evidence type="ECO:0000256" key="4">
    <source>
        <dbReference type="ARBA" id="ARBA00022272"/>
    </source>
</evidence>
<name>A0A6S6S6S7_9BACT</name>
<keyword evidence="6 9" id="KW-0822">Tryptophan biosynthesis</keyword>
<dbReference type="InterPro" id="IPR011060">
    <property type="entry name" value="RibuloseP-bd_barrel"/>
</dbReference>
<dbReference type="Pfam" id="PF00697">
    <property type="entry name" value="PRAI"/>
    <property type="match status" value="1"/>
</dbReference>
<comment type="pathway">
    <text evidence="2 9">Amino-acid biosynthesis; L-tryptophan biosynthesis; L-tryptophan from chorismate: step 3/5.</text>
</comment>
<dbReference type="Gene3D" id="3.20.20.70">
    <property type="entry name" value="Aldolase class I"/>
    <property type="match status" value="1"/>
</dbReference>
<evidence type="ECO:0000256" key="6">
    <source>
        <dbReference type="ARBA" id="ARBA00022822"/>
    </source>
</evidence>
<evidence type="ECO:0000256" key="7">
    <source>
        <dbReference type="ARBA" id="ARBA00023141"/>
    </source>
</evidence>
<evidence type="ECO:0000259" key="10">
    <source>
        <dbReference type="Pfam" id="PF00697"/>
    </source>
</evidence>
<organism evidence="11">
    <name type="scientific">uncultured Sulfurovum sp</name>
    <dbReference type="NCBI Taxonomy" id="269237"/>
    <lineage>
        <taxon>Bacteria</taxon>
        <taxon>Pseudomonadati</taxon>
        <taxon>Campylobacterota</taxon>
        <taxon>Epsilonproteobacteria</taxon>
        <taxon>Campylobacterales</taxon>
        <taxon>Sulfurovaceae</taxon>
        <taxon>Sulfurovum</taxon>
        <taxon>environmental samples</taxon>
    </lineage>
</organism>
<comment type="catalytic activity">
    <reaction evidence="1 9">
        <text>N-(5-phospho-beta-D-ribosyl)anthranilate = 1-(2-carboxyphenylamino)-1-deoxy-D-ribulose 5-phosphate</text>
        <dbReference type="Rhea" id="RHEA:21540"/>
        <dbReference type="ChEBI" id="CHEBI:18277"/>
        <dbReference type="ChEBI" id="CHEBI:58613"/>
        <dbReference type="EC" id="5.3.1.24"/>
    </reaction>
</comment>
<proteinExistence type="inferred from homology"/>
<evidence type="ECO:0000256" key="2">
    <source>
        <dbReference type="ARBA" id="ARBA00004664"/>
    </source>
</evidence>
<keyword evidence="5 9" id="KW-0028">Amino-acid biosynthesis</keyword>
<dbReference type="CDD" id="cd00405">
    <property type="entry name" value="PRAI"/>
    <property type="match status" value="1"/>
</dbReference>
<dbReference type="UniPathway" id="UPA00035">
    <property type="reaction ID" value="UER00042"/>
</dbReference>
<dbReference type="EMBL" id="CACVAP010000011">
    <property type="protein sequence ID" value="CAA6798730.1"/>
    <property type="molecule type" value="Genomic_DNA"/>
</dbReference>
<gene>
    <name evidence="9" type="primary">trpF</name>
    <name evidence="11" type="ORF">HELGO_WM2251</name>
</gene>
<evidence type="ECO:0000256" key="9">
    <source>
        <dbReference type="HAMAP-Rule" id="MF_00135"/>
    </source>
</evidence>
<reference evidence="11" key="1">
    <citation type="submission" date="2020-01" db="EMBL/GenBank/DDBJ databases">
        <authorList>
            <person name="Meier V. D."/>
            <person name="Meier V D."/>
        </authorList>
    </citation>
    <scope>NUCLEOTIDE SEQUENCE</scope>
    <source>
        <strain evidence="11">HLG_WM_MAG_06</strain>
    </source>
</reference>
<feature type="domain" description="N-(5'phosphoribosyl) anthranilate isomerase (PRAI)" evidence="10">
    <location>
        <begin position="3"/>
        <end position="192"/>
    </location>
</feature>
<evidence type="ECO:0000256" key="3">
    <source>
        <dbReference type="ARBA" id="ARBA00012572"/>
    </source>
</evidence>
<dbReference type="HAMAP" id="MF_00135">
    <property type="entry name" value="PRAI"/>
    <property type="match status" value="1"/>
</dbReference>
<keyword evidence="7 9" id="KW-0057">Aromatic amino acid biosynthesis</keyword>
<comment type="similarity">
    <text evidence="9">Belongs to the TrpF family.</text>
</comment>
<dbReference type="AlphaFoldDB" id="A0A6S6S6S7"/>
<evidence type="ECO:0000256" key="5">
    <source>
        <dbReference type="ARBA" id="ARBA00022605"/>
    </source>
</evidence>
<dbReference type="EC" id="5.3.1.24" evidence="3 9"/>
<dbReference type="GO" id="GO:0004640">
    <property type="term" value="F:phosphoribosylanthranilate isomerase activity"/>
    <property type="evidence" value="ECO:0007669"/>
    <property type="project" value="UniProtKB-UniRule"/>
</dbReference>
<dbReference type="PANTHER" id="PTHR42894:SF1">
    <property type="entry name" value="N-(5'-PHOSPHORIBOSYL)ANTHRANILATE ISOMERASE"/>
    <property type="match status" value="1"/>
</dbReference>
<evidence type="ECO:0000256" key="8">
    <source>
        <dbReference type="ARBA" id="ARBA00023235"/>
    </source>
</evidence>
<protein>
    <recommendedName>
        <fullName evidence="4 9">N-(5'-phosphoribosyl)anthranilate isomerase</fullName>
        <shortName evidence="9">PRAI</shortName>
        <ecNumber evidence="3 9">5.3.1.24</ecNumber>
    </recommendedName>
</protein>
<keyword evidence="8 9" id="KW-0413">Isomerase</keyword>
<dbReference type="InterPro" id="IPR013785">
    <property type="entry name" value="Aldolase_TIM"/>
</dbReference>